<dbReference type="PANTHER" id="PTHR43415">
    <property type="entry name" value="SPERMIDINE N(1)-ACETYLTRANSFERASE"/>
    <property type="match status" value="1"/>
</dbReference>
<protein>
    <recommendedName>
        <fullName evidence="1">N-acetyltransferase domain-containing protein</fullName>
    </recommendedName>
</protein>
<dbReference type="Gene3D" id="3.40.630.30">
    <property type="match status" value="1"/>
</dbReference>
<dbReference type="AlphaFoldDB" id="A0A917DJ05"/>
<reference evidence="2" key="2">
    <citation type="submission" date="2020-09" db="EMBL/GenBank/DDBJ databases">
        <authorList>
            <person name="Sun Q."/>
            <person name="Zhou Y."/>
        </authorList>
    </citation>
    <scope>NUCLEOTIDE SEQUENCE</scope>
    <source>
        <strain evidence="2">CGMCC 1.15958</strain>
    </source>
</reference>
<dbReference type="InterPro" id="IPR000182">
    <property type="entry name" value="GNAT_dom"/>
</dbReference>
<proteinExistence type="predicted"/>
<dbReference type="InterPro" id="IPR016181">
    <property type="entry name" value="Acyl_CoA_acyltransferase"/>
</dbReference>
<dbReference type="PANTHER" id="PTHR43415:SF3">
    <property type="entry name" value="GNAT-FAMILY ACETYLTRANSFERASE"/>
    <property type="match status" value="1"/>
</dbReference>
<reference evidence="2" key="1">
    <citation type="journal article" date="2014" name="Int. J. Syst. Evol. Microbiol.">
        <title>Complete genome sequence of Corynebacterium casei LMG S-19264T (=DSM 44701T), isolated from a smear-ripened cheese.</title>
        <authorList>
            <consortium name="US DOE Joint Genome Institute (JGI-PGF)"/>
            <person name="Walter F."/>
            <person name="Albersmeier A."/>
            <person name="Kalinowski J."/>
            <person name="Ruckert C."/>
        </authorList>
    </citation>
    <scope>NUCLEOTIDE SEQUENCE</scope>
    <source>
        <strain evidence="2">CGMCC 1.15958</strain>
    </source>
</reference>
<dbReference type="PROSITE" id="PS51186">
    <property type="entry name" value="GNAT"/>
    <property type="match status" value="1"/>
</dbReference>
<name>A0A917DJ05_9BACT</name>
<dbReference type="SUPFAM" id="SSF55729">
    <property type="entry name" value="Acyl-CoA N-acyltransferases (Nat)"/>
    <property type="match status" value="1"/>
</dbReference>
<evidence type="ECO:0000313" key="3">
    <source>
        <dbReference type="Proteomes" id="UP000609064"/>
    </source>
</evidence>
<gene>
    <name evidence="2" type="ORF">GCM10011514_02080</name>
</gene>
<organism evidence="2 3">
    <name type="scientific">Emticicia aquatilis</name>
    <dbReference type="NCBI Taxonomy" id="1537369"/>
    <lineage>
        <taxon>Bacteria</taxon>
        <taxon>Pseudomonadati</taxon>
        <taxon>Bacteroidota</taxon>
        <taxon>Cytophagia</taxon>
        <taxon>Cytophagales</taxon>
        <taxon>Leadbetterellaceae</taxon>
        <taxon>Emticicia</taxon>
    </lineage>
</organism>
<dbReference type="Pfam" id="PF13302">
    <property type="entry name" value="Acetyltransf_3"/>
    <property type="match status" value="1"/>
</dbReference>
<dbReference type="EMBL" id="BMKK01000001">
    <property type="protein sequence ID" value="GGD41668.1"/>
    <property type="molecule type" value="Genomic_DNA"/>
</dbReference>
<dbReference type="Proteomes" id="UP000609064">
    <property type="component" value="Unassembled WGS sequence"/>
</dbReference>
<dbReference type="GO" id="GO:0016747">
    <property type="term" value="F:acyltransferase activity, transferring groups other than amino-acyl groups"/>
    <property type="evidence" value="ECO:0007669"/>
    <property type="project" value="InterPro"/>
</dbReference>
<dbReference type="RefSeq" id="WP_229250469.1">
    <property type="nucleotide sequence ID" value="NZ_BMKK01000001.1"/>
</dbReference>
<comment type="caution">
    <text evidence="2">The sequence shown here is derived from an EMBL/GenBank/DDBJ whole genome shotgun (WGS) entry which is preliminary data.</text>
</comment>
<accession>A0A917DJ05</accession>
<sequence>MQIHHRKANLSDLDLYFEWTNDPATRSNSFNTQEVDYQEHINWFSRKIEDKKALLLVFENEENIPIGQIRIEQKTDENIIGISIDKNFRGLGLAVPMLTSACEVFFTEFQAKNIHAYIKKTNLASLNSFKKAGFEIINELIISNEASYLLEKKYV</sequence>
<evidence type="ECO:0000259" key="1">
    <source>
        <dbReference type="PROSITE" id="PS51186"/>
    </source>
</evidence>
<evidence type="ECO:0000313" key="2">
    <source>
        <dbReference type="EMBL" id="GGD41668.1"/>
    </source>
</evidence>
<keyword evidence="3" id="KW-1185">Reference proteome</keyword>
<feature type="domain" description="N-acetyltransferase" evidence="1">
    <location>
        <begin position="3"/>
        <end position="155"/>
    </location>
</feature>